<name>A0A380AA33_9GAMM</name>
<organism evidence="1 2">
    <name type="scientific">Shewanella morhuae</name>
    <dbReference type="NCBI Taxonomy" id="365591"/>
    <lineage>
        <taxon>Bacteria</taxon>
        <taxon>Pseudomonadati</taxon>
        <taxon>Pseudomonadota</taxon>
        <taxon>Gammaproteobacteria</taxon>
        <taxon>Alteromonadales</taxon>
        <taxon>Shewanellaceae</taxon>
        <taxon>Shewanella</taxon>
    </lineage>
</organism>
<protein>
    <submittedName>
        <fullName evidence="1">CDP-Glycerol:Poly(Glycerophosphate) glycerophosphotransferase</fullName>
    </submittedName>
</protein>
<keyword evidence="1" id="KW-0808">Transferase</keyword>
<evidence type="ECO:0000313" key="2">
    <source>
        <dbReference type="Proteomes" id="UP000255061"/>
    </source>
</evidence>
<accession>A0A380AA33</accession>
<dbReference type="EMBL" id="UGYV01000001">
    <property type="protein sequence ID" value="SUI76036.1"/>
    <property type="molecule type" value="Genomic_DNA"/>
</dbReference>
<dbReference type="GO" id="GO:0016020">
    <property type="term" value="C:membrane"/>
    <property type="evidence" value="ECO:0007669"/>
    <property type="project" value="InterPro"/>
</dbReference>
<dbReference type="AlphaFoldDB" id="A0A380AA33"/>
<dbReference type="InterPro" id="IPR007554">
    <property type="entry name" value="Glycerophosphate_synth"/>
</dbReference>
<dbReference type="InterPro" id="IPR043148">
    <property type="entry name" value="TagF_C"/>
</dbReference>
<dbReference type="Proteomes" id="UP000255061">
    <property type="component" value="Unassembled WGS sequence"/>
</dbReference>
<proteinExistence type="predicted"/>
<sequence length="201" mass="22967">MTTDETKFTYSIFDAVEFIPAILSAFPDKNIIFRPHPDDLSILKQGVVTKRANAFRTLLELCESDPRCSLDSGQSDYLSTFEKACVLISDTSAIAYSFALITKKPVIFYSADQNKVRELMADVAYINDRDRIGCCVDSIPELLNSLSNYFELDSKIDSDRVNFCDDIVYNKGKSLQYLIDNFDYIVSGEKHPEWWYSQDHC</sequence>
<reference evidence="1 2" key="1">
    <citation type="submission" date="2018-06" db="EMBL/GenBank/DDBJ databases">
        <authorList>
            <consortium name="Pathogen Informatics"/>
            <person name="Doyle S."/>
        </authorList>
    </citation>
    <scope>NUCLEOTIDE SEQUENCE [LARGE SCALE GENOMIC DNA]</scope>
    <source>
        <strain evidence="1 2">NCTC10736</strain>
    </source>
</reference>
<dbReference type="Gene3D" id="3.40.50.12580">
    <property type="match status" value="1"/>
</dbReference>
<dbReference type="GO" id="GO:0047355">
    <property type="term" value="F:CDP-glycerol glycerophosphotransferase activity"/>
    <property type="evidence" value="ECO:0007669"/>
    <property type="project" value="InterPro"/>
</dbReference>
<gene>
    <name evidence="1" type="ORF">NCTC10736_01809</name>
</gene>
<dbReference type="Pfam" id="PF04464">
    <property type="entry name" value="Glyphos_transf"/>
    <property type="match status" value="1"/>
</dbReference>
<evidence type="ECO:0000313" key="1">
    <source>
        <dbReference type="EMBL" id="SUI76036.1"/>
    </source>
</evidence>